<evidence type="ECO:0000313" key="2">
    <source>
        <dbReference type="Proteomes" id="UP000886523"/>
    </source>
</evidence>
<name>A0A9P6AMJ6_9AGAM</name>
<keyword evidence="2" id="KW-1185">Reference proteome</keyword>
<accession>A0A9P6AMJ6</accession>
<comment type="caution">
    <text evidence="1">The sequence shown here is derived from an EMBL/GenBank/DDBJ whole genome shotgun (WGS) entry which is preliminary data.</text>
</comment>
<dbReference type="Proteomes" id="UP000886523">
    <property type="component" value="Unassembled WGS sequence"/>
</dbReference>
<reference evidence="1" key="1">
    <citation type="journal article" date="2020" name="Nat. Commun.">
        <title>Large-scale genome sequencing of mycorrhizal fungi provides insights into the early evolution of symbiotic traits.</title>
        <authorList>
            <person name="Miyauchi S."/>
            <person name="Kiss E."/>
            <person name="Kuo A."/>
            <person name="Drula E."/>
            <person name="Kohler A."/>
            <person name="Sanchez-Garcia M."/>
            <person name="Morin E."/>
            <person name="Andreopoulos B."/>
            <person name="Barry K.W."/>
            <person name="Bonito G."/>
            <person name="Buee M."/>
            <person name="Carver A."/>
            <person name="Chen C."/>
            <person name="Cichocki N."/>
            <person name="Clum A."/>
            <person name="Culley D."/>
            <person name="Crous P.W."/>
            <person name="Fauchery L."/>
            <person name="Girlanda M."/>
            <person name="Hayes R.D."/>
            <person name="Keri Z."/>
            <person name="LaButti K."/>
            <person name="Lipzen A."/>
            <person name="Lombard V."/>
            <person name="Magnuson J."/>
            <person name="Maillard F."/>
            <person name="Murat C."/>
            <person name="Nolan M."/>
            <person name="Ohm R.A."/>
            <person name="Pangilinan J."/>
            <person name="Pereira M.F."/>
            <person name="Perotto S."/>
            <person name="Peter M."/>
            <person name="Pfister S."/>
            <person name="Riley R."/>
            <person name="Sitrit Y."/>
            <person name="Stielow J.B."/>
            <person name="Szollosi G."/>
            <person name="Zifcakova L."/>
            <person name="Stursova M."/>
            <person name="Spatafora J.W."/>
            <person name="Tedersoo L."/>
            <person name="Vaario L.M."/>
            <person name="Yamada A."/>
            <person name="Yan M."/>
            <person name="Wang P."/>
            <person name="Xu J."/>
            <person name="Bruns T."/>
            <person name="Baldrian P."/>
            <person name="Vilgalys R."/>
            <person name="Dunand C."/>
            <person name="Henrissat B."/>
            <person name="Grigoriev I.V."/>
            <person name="Hibbett D."/>
            <person name="Nagy L.G."/>
            <person name="Martin F.M."/>
        </authorList>
    </citation>
    <scope>NUCLEOTIDE SEQUENCE</scope>
    <source>
        <strain evidence="1">UP504</strain>
    </source>
</reference>
<dbReference type="EMBL" id="MU129055">
    <property type="protein sequence ID" value="KAF9508609.1"/>
    <property type="molecule type" value="Genomic_DNA"/>
</dbReference>
<gene>
    <name evidence="1" type="ORF">BS47DRAFT_1365857</name>
</gene>
<evidence type="ECO:0000313" key="1">
    <source>
        <dbReference type="EMBL" id="KAF9508609.1"/>
    </source>
</evidence>
<organism evidence="1 2">
    <name type="scientific">Hydnum rufescens UP504</name>
    <dbReference type="NCBI Taxonomy" id="1448309"/>
    <lineage>
        <taxon>Eukaryota</taxon>
        <taxon>Fungi</taxon>
        <taxon>Dikarya</taxon>
        <taxon>Basidiomycota</taxon>
        <taxon>Agaricomycotina</taxon>
        <taxon>Agaricomycetes</taxon>
        <taxon>Cantharellales</taxon>
        <taxon>Hydnaceae</taxon>
        <taxon>Hydnum</taxon>
    </lineage>
</organism>
<dbReference type="AlphaFoldDB" id="A0A9P6AMJ6"/>
<sequence length="394" mass="42455">MHSRTPAQGNVPVPQKASGCIWATAKEMRHKRLVRTLNKLDAEKVSSKVHKMSQRAAIASVGVPSGHSTDLPALSLPDEVDRINPLSPTFTVDSYDSSCPPTHANDVTIATTDLSMGNSSHRGLHGPSLWTKLGSYLDLNGRHQGPHLDCNGRNSGPHLDHDGRGMGIHLDHDGCLMEHHESISSRNSHPSMARPELNSLAMSEASLPRQGALTCRIKGMNMGMTQATNSTETAGEMNTHLTHSTNSTETVVEMSVHITHPTNGIETAVEMSIHITHPMNSTKTPTEMRVHIAHPTNSTETEAEMGMHIMHPIAGVMHPAISIPSTGLKCLVTITGILDPMASIPNIGIKHPATSTGIALSPPHLMIQMPPVKFKILGIGLVHIEGFFHSFKTD</sequence>
<proteinExistence type="predicted"/>
<protein>
    <submittedName>
        <fullName evidence="1">Uncharacterized protein</fullName>
    </submittedName>
</protein>